<dbReference type="EMBL" id="JBAMMX010000025">
    <property type="protein sequence ID" value="KAK6915226.1"/>
    <property type="molecule type" value="Genomic_DNA"/>
</dbReference>
<feature type="domain" description="Protein kinase" evidence="20">
    <location>
        <begin position="346"/>
        <end position="620"/>
    </location>
</feature>
<keyword evidence="22" id="KW-1185">Reference proteome</keyword>
<comment type="catalytic activity">
    <reaction evidence="18">
        <text>L-seryl-[protein] + ATP = O-phospho-L-seryl-[protein] + ADP + H(+)</text>
        <dbReference type="Rhea" id="RHEA:17989"/>
        <dbReference type="Rhea" id="RHEA-COMP:9863"/>
        <dbReference type="Rhea" id="RHEA-COMP:11604"/>
        <dbReference type="ChEBI" id="CHEBI:15378"/>
        <dbReference type="ChEBI" id="CHEBI:29999"/>
        <dbReference type="ChEBI" id="CHEBI:30616"/>
        <dbReference type="ChEBI" id="CHEBI:83421"/>
        <dbReference type="ChEBI" id="CHEBI:456216"/>
        <dbReference type="EC" id="2.7.11.1"/>
    </reaction>
</comment>
<keyword evidence="8" id="KW-0732">Signal</keyword>
<accession>A0AAN8YW41</accession>
<protein>
    <recommendedName>
        <fullName evidence="3">non-specific serine/threonine protein kinase</fullName>
        <ecNumber evidence="3">2.7.11.1</ecNumber>
    </recommendedName>
</protein>
<keyword evidence="16" id="KW-0325">Glycoprotein</keyword>
<dbReference type="EC" id="2.7.11.1" evidence="3"/>
<dbReference type="GO" id="GO:0004674">
    <property type="term" value="F:protein serine/threonine kinase activity"/>
    <property type="evidence" value="ECO:0007669"/>
    <property type="project" value="UniProtKB-EC"/>
</dbReference>
<dbReference type="AlphaFoldDB" id="A0AAN8YW41"/>
<reference evidence="21 22" key="1">
    <citation type="submission" date="2023-12" db="EMBL/GenBank/DDBJ databases">
        <title>A high-quality genome assembly for Dillenia turbinata (Dilleniales).</title>
        <authorList>
            <person name="Chanderbali A."/>
        </authorList>
    </citation>
    <scope>NUCLEOTIDE SEQUENCE [LARGE SCALE GENOMIC DNA]</scope>
    <source>
        <strain evidence="21">LSX21</strain>
        <tissue evidence="21">Leaf</tissue>
    </source>
</reference>
<comment type="subcellular location">
    <subcellularLocation>
        <location evidence="1">Membrane</location>
        <topology evidence="1">Single-pass membrane protein</topology>
    </subcellularLocation>
</comment>
<evidence type="ECO:0000256" key="17">
    <source>
        <dbReference type="ARBA" id="ARBA00047899"/>
    </source>
</evidence>
<dbReference type="GO" id="GO:0016020">
    <property type="term" value="C:membrane"/>
    <property type="evidence" value="ECO:0007669"/>
    <property type="project" value="UniProtKB-SubCell"/>
</dbReference>
<dbReference type="Gene3D" id="3.30.200.20">
    <property type="entry name" value="Phosphorylase Kinase, domain 1"/>
    <property type="match status" value="1"/>
</dbReference>
<dbReference type="Pfam" id="PF00069">
    <property type="entry name" value="Pkinase"/>
    <property type="match status" value="1"/>
</dbReference>
<keyword evidence="11" id="KW-0418">Kinase</keyword>
<organism evidence="21 22">
    <name type="scientific">Dillenia turbinata</name>
    <dbReference type="NCBI Taxonomy" id="194707"/>
    <lineage>
        <taxon>Eukaryota</taxon>
        <taxon>Viridiplantae</taxon>
        <taxon>Streptophyta</taxon>
        <taxon>Embryophyta</taxon>
        <taxon>Tracheophyta</taxon>
        <taxon>Spermatophyta</taxon>
        <taxon>Magnoliopsida</taxon>
        <taxon>eudicotyledons</taxon>
        <taxon>Gunneridae</taxon>
        <taxon>Pentapetalae</taxon>
        <taxon>Dilleniales</taxon>
        <taxon>Dilleniaceae</taxon>
        <taxon>Dillenia</taxon>
    </lineage>
</organism>
<evidence type="ECO:0000256" key="12">
    <source>
        <dbReference type="ARBA" id="ARBA00022840"/>
    </source>
</evidence>
<evidence type="ECO:0000256" key="19">
    <source>
        <dbReference type="SAM" id="Phobius"/>
    </source>
</evidence>
<evidence type="ECO:0000256" key="18">
    <source>
        <dbReference type="ARBA" id="ARBA00048679"/>
    </source>
</evidence>
<evidence type="ECO:0000313" key="22">
    <source>
        <dbReference type="Proteomes" id="UP001370490"/>
    </source>
</evidence>
<dbReference type="InterPro" id="IPR011009">
    <property type="entry name" value="Kinase-like_dom_sf"/>
</dbReference>
<comment type="caution">
    <text evidence="21">The sequence shown here is derived from an EMBL/GenBank/DDBJ whole genome shotgun (WGS) entry which is preliminary data.</text>
</comment>
<dbReference type="Gene3D" id="3.80.10.10">
    <property type="entry name" value="Ribonuclease Inhibitor"/>
    <property type="match status" value="2"/>
</dbReference>
<keyword evidence="7 19" id="KW-0812">Transmembrane</keyword>
<comment type="catalytic activity">
    <reaction evidence="17">
        <text>L-threonyl-[protein] + ATP = O-phospho-L-threonyl-[protein] + ADP + H(+)</text>
        <dbReference type="Rhea" id="RHEA:46608"/>
        <dbReference type="Rhea" id="RHEA-COMP:11060"/>
        <dbReference type="Rhea" id="RHEA-COMP:11605"/>
        <dbReference type="ChEBI" id="CHEBI:15378"/>
        <dbReference type="ChEBI" id="CHEBI:30013"/>
        <dbReference type="ChEBI" id="CHEBI:30616"/>
        <dbReference type="ChEBI" id="CHEBI:61977"/>
        <dbReference type="ChEBI" id="CHEBI:456216"/>
        <dbReference type="EC" id="2.7.11.1"/>
    </reaction>
</comment>
<keyword evidence="9" id="KW-0677">Repeat</keyword>
<dbReference type="PANTHER" id="PTHR48007:SF19">
    <property type="entry name" value="POLLEN RECEPTOR-LIKE KINASE 5"/>
    <property type="match status" value="1"/>
</dbReference>
<dbReference type="Pfam" id="PF08263">
    <property type="entry name" value="LRRNT_2"/>
    <property type="match status" value="1"/>
</dbReference>
<dbReference type="InterPro" id="IPR001611">
    <property type="entry name" value="Leu-rich_rpt"/>
</dbReference>
<gene>
    <name evidence="21" type="ORF">RJ641_020343</name>
</gene>
<evidence type="ECO:0000256" key="1">
    <source>
        <dbReference type="ARBA" id="ARBA00004167"/>
    </source>
</evidence>
<evidence type="ECO:0000256" key="14">
    <source>
        <dbReference type="ARBA" id="ARBA00023136"/>
    </source>
</evidence>
<dbReference type="FunFam" id="3.30.200.20:FF:000307">
    <property type="entry name" value="pollen receptor-like kinase 1"/>
    <property type="match status" value="1"/>
</dbReference>
<dbReference type="InterPro" id="IPR013210">
    <property type="entry name" value="LRR_N_plant-typ"/>
</dbReference>
<feature type="transmembrane region" description="Helical" evidence="19">
    <location>
        <begin position="255"/>
        <end position="280"/>
    </location>
</feature>
<dbReference type="FunFam" id="1.10.510.10:FF:000480">
    <property type="entry name" value="Pollen receptor-like kinase 1"/>
    <property type="match status" value="1"/>
</dbReference>
<evidence type="ECO:0000256" key="10">
    <source>
        <dbReference type="ARBA" id="ARBA00022741"/>
    </source>
</evidence>
<dbReference type="Pfam" id="PF13855">
    <property type="entry name" value="LRR_8"/>
    <property type="match status" value="1"/>
</dbReference>
<dbReference type="FunFam" id="3.80.10.10:FF:000041">
    <property type="entry name" value="LRR receptor-like serine/threonine-protein kinase ERECTA"/>
    <property type="match status" value="1"/>
</dbReference>
<comment type="similarity">
    <text evidence="2">Belongs to the protein kinase superfamily. Ser/Thr protein kinase family.</text>
</comment>
<dbReference type="InterPro" id="IPR046959">
    <property type="entry name" value="PRK1-6/SRF4-like"/>
</dbReference>
<keyword evidence="12" id="KW-0067">ATP-binding</keyword>
<evidence type="ECO:0000256" key="13">
    <source>
        <dbReference type="ARBA" id="ARBA00022989"/>
    </source>
</evidence>
<dbReference type="InterPro" id="IPR000719">
    <property type="entry name" value="Prot_kinase_dom"/>
</dbReference>
<keyword evidence="10" id="KW-0547">Nucleotide-binding</keyword>
<feature type="transmembrane region" description="Helical" evidence="19">
    <location>
        <begin position="7"/>
        <end position="29"/>
    </location>
</feature>
<sequence>MGAHAAWLVRASASNLIFTFFIFLSSAVISCGEGDANALLKFKESLVNTAALSNWDPSKTPCNGSRANWNGVLCSNGHIWGLRLENMGLSGFIDLDSLARLPYLRTFSFMNNDFTSPLPDMKKLGKLKSFFMSNNRFSGEIPDDTFAGMRSLKKVYLAHNNFTGKIPSSLASLPKLLQMRLDGNHFEGQIPEFQQKGLRIVNLSNNKLEGPIPQNLQKQNASFFSGNKNLCGPPLAQCEAARKTEAPTDTKPLKIALIILAILLGLVLLVAVIIIVIFIVRRRMNQTELLRQQSSLGNQCNTPTPRTQLPPAATIEHVKSTRKVDSMKLSFVNKERDTFDLQDLLKASAEVLGSGRCGASYKTLIMSGEALVVKRFKQMNKVGREEFHEHMRRIGRLNHPNLLPLVAYYYRRDEKLLICDFVENGSLASHLHGNHNAEKPALDWPTRLKIVKGVARGLLYLHNELPTLALPHGHLKSSNVLLDRSYQPLLMDYTLAQVINTEYTHHLLVAYKSPDFLKHGQLTRKADVWSLGIIILEILTGNFPTFYLTQGNTNDVELMAWVKSIARENSEVFDEEMRNTTNSQAEMRKLLKIGLACCEESVESRWEMKEVVEKIEEVNIVDDDQRTCSSPFDSVLSAIPT</sequence>
<keyword evidence="13 19" id="KW-1133">Transmembrane helix</keyword>
<evidence type="ECO:0000256" key="6">
    <source>
        <dbReference type="ARBA" id="ARBA00022679"/>
    </source>
</evidence>
<dbReference type="SUPFAM" id="SSF56112">
    <property type="entry name" value="Protein kinase-like (PK-like)"/>
    <property type="match status" value="1"/>
</dbReference>
<evidence type="ECO:0000256" key="16">
    <source>
        <dbReference type="ARBA" id="ARBA00023180"/>
    </source>
</evidence>
<evidence type="ECO:0000256" key="8">
    <source>
        <dbReference type="ARBA" id="ARBA00022729"/>
    </source>
</evidence>
<proteinExistence type="inferred from homology"/>
<dbReference type="GO" id="GO:0005524">
    <property type="term" value="F:ATP binding"/>
    <property type="evidence" value="ECO:0007669"/>
    <property type="project" value="UniProtKB-KW"/>
</dbReference>
<evidence type="ECO:0000259" key="20">
    <source>
        <dbReference type="PROSITE" id="PS50011"/>
    </source>
</evidence>
<dbReference type="Pfam" id="PF00560">
    <property type="entry name" value="LRR_1"/>
    <property type="match status" value="1"/>
</dbReference>
<keyword evidence="15" id="KW-0675">Receptor</keyword>
<evidence type="ECO:0000256" key="7">
    <source>
        <dbReference type="ARBA" id="ARBA00022692"/>
    </source>
</evidence>
<evidence type="ECO:0000313" key="21">
    <source>
        <dbReference type="EMBL" id="KAK6915226.1"/>
    </source>
</evidence>
<keyword evidence="5" id="KW-0433">Leucine-rich repeat</keyword>
<dbReference type="Proteomes" id="UP001370490">
    <property type="component" value="Unassembled WGS sequence"/>
</dbReference>
<name>A0AAN8YW41_9MAGN</name>
<evidence type="ECO:0000256" key="2">
    <source>
        <dbReference type="ARBA" id="ARBA00008684"/>
    </source>
</evidence>
<dbReference type="SUPFAM" id="SSF52058">
    <property type="entry name" value="L domain-like"/>
    <property type="match status" value="1"/>
</dbReference>
<dbReference type="InterPro" id="IPR032675">
    <property type="entry name" value="LRR_dom_sf"/>
</dbReference>
<dbReference type="Gene3D" id="1.10.510.10">
    <property type="entry name" value="Transferase(Phosphotransferase) domain 1"/>
    <property type="match status" value="1"/>
</dbReference>
<keyword evidence="14 19" id="KW-0472">Membrane</keyword>
<dbReference type="PANTHER" id="PTHR48007">
    <property type="entry name" value="LEUCINE-RICH REPEAT RECEPTOR-LIKE PROTEIN KINASE PXC1"/>
    <property type="match status" value="1"/>
</dbReference>
<keyword evidence="6" id="KW-0808">Transferase</keyword>
<evidence type="ECO:0000256" key="11">
    <source>
        <dbReference type="ARBA" id="ARBA00022777"/>
    </source>
</evidence>
<evidence type="ECO:0000256" key="4">
    <source>
        <dbReference type="ARBA" id="ARBA00022553"/>
    </source>
</evidence>
<keyword evidence="4" id="KW-0597">Phosphoprotein</keyword>
<evidence type="ECO:0000256" key="15">
    <source>
        <dbReference type="ARBA" id="ARBA00023170"/>
    </source>
</evidence>
<evidence type="ECO:0000256" key="5">
    <source>
        <dbReference type="ARBA" id="ARBA00022614"/>
    </source>
</evidence>
<dbReference type="PROSITE" id="PS50011">
    <property type="entry name" value="PROTEIN_KINASE_DOM"/>
    <property type="match status" value="1"/>
</dbReference>
<evidence type="ECO:0000256" key="9">
    <source>
        <dbReference type="ARBA" id="ARBA00022737"/>
    </source>
</evidence>
<evidence type="ECO:0000256" key="3">
    <source>
        <dbReference type="ARBA" id="ARBA00012513"/>
    </source>
</evidence>